<proteinExistence type="predicted"/>
<keyword evidence="11 16" id="KW-0407">Ion channel</keyword>
<feature type="transmembrane region" description="Helical" evidence="14">
    <location>
        <begin position="56"/>
        <end position="75"/>
    </location>
</feature>
<dbReference type="Gene3D" id="1.20.5.110">
    <property type="match status" value="1"/>
</dbReference>
<keyword evidence="6" id="KW-0851">Voltage-gated channel</keyword>
<dbReference type="Gene3D" id="1.20.120.350">
    <property type="entry name" value="Voltage-gated potassium channels. Chain C"/>
    <property type="match status" value="1"/>
</dbReference>
<dbReference type="Gene3D" id="1.10.287.70">
    <property type="match status" value="1"/>
</dbReference>
<dbReference type="RefSeq" id="WP_386765107.1">
    <property type="nucleotide sequence ID" value="NZ_JBHSTI010000008.1"/>
</dbReference>
<comment type="caution">
    <text evidence="16">The sequence shown here is derived from an EMBL/GenBank/DDBJ whole genome shotgun (WGS) entry which is preliminary data.</text>
</comment>
<evidence type="ECO:0000313" key="17">
    <source>
        <dbReference type="Proteomes" id="UP001596138"/>
    </source>
</evidence>
<evidence type="ECO:0000256" key="1">
    <source>
        <dbReference type="ARBA" id="ARBA00004141"/>
    </source>
</evidence>
<evidence type="ECO:0000256" key="11">
    <source>
        <dbReference type="ARBA" id="ARBA00023303"/>
    </source>
</evidence>
<evidence type="ECO:0000256" key="10">
    <source>
        <dbReference type="ARBA" id="ARBA00023136"/>
    </source>
</evidence>
<feature type="region of interest" description="Disordered" evidence="13">
    <location>
        <begin position="1"/>
        <end position="20"/>
    </location>
</feature>
<feature type="transmembrane region" description="Helical" evidence="14">
    <location>
        <begin position="140"/>
        <end position="160"/>
    </location>
</feature>
<organism evidence="16 17">
    <name type="scientific">Longivirga aurantiaca</name>
    <dbReference type="NCBI Taxonomy" id="1837743"/>
    <lineage>
        <taxon>Bacteria</taxon>
        <taxon>Bacillati</taxon>
        <taxon>Actinomycetota</taxon>
        <taxon>Actinomycetes</taxon>
        <taxon>Sporichthyales</taxon>
        <taxon>Sporichthyaceae</taxon>
        <taxon>Longivirga</taxon>
    </lineage>
</organism>
<evidence type="ECO:0000256" key="14">
    <source>
        <dbReference type="SAM" id="Phobius"/>
    </source>
</evidence>
<dbReference type="PANTHER" id="PTHR11537:SF254">
    <property type="entry name" value="POTASSIUM VOLTAGE-GATED CHANNEL PROTEIN SHAB"/>
    <property type="match status" value="1"/>
</dbReference>
<evidence type="ECO:0000256" key="4">
    <source>
        <dbReference type="ARBA" id="ARBA00022692"/>
    </source>
</evidence>
<keyword evidence="3" id="KW-0633">Potassium transport</keyword>
<name>A0ABW1SYX7_9ACTN</name>
<evidence type="ECO:0000256" key="5">
    <source>
        <dbReference type="ARBA" id="ARBA00022826"/>
    </source>
</evidence>
<evidence type="ECO:0000313" key="16">
    <source>
        <dbReference type="EMBL" id="MFC6237632.1"/>
    </source>
</evidence>
<gene>
    <name evidence="16" type="ORF">ACFQGU_07060</name>
</gene>
<evidence type="ECO:0000256" key="7">
    <source>
        <dbReference type="ARBA" id="ARBA00022958"/>
    </source>
</evidence>
<dbReference type="InterPro" id="IPR005821">
    <property type="entry name" value="Ion_trans_dom"/>
</dbReference>
<keyword evidence="7" id="KW-0630">Potassium</keyword>
<keyword evidence="2" id="KW-0813">Transport</keyword>
<feature type="transmembrane region" description="Helical" evidence="14">
    <location>
        <begin position="30"/>
        <end position="50"/>
    </location>
</feature>
<dbReference type="EMBL" id="JBHSTI010000008">
    <property type="protein sequence ID" value="MFC6237632.1"/>
    <property type="molecule type" value="Genomic_DNA"/>
</dbReference>
<evidence type="ECO:0000256" key="6">
    <source>
        <dbReference type="ARBA" id="ARBA00022882"/>
    </source>
</evidence>
<keyword evidence="17" id="KW-1185">Reference proteome</keyword>
<comment type="subcellular location">
    <subcellularLocation>
        <location evidence="1">Membrane</location>
        <topology evidence="1">Multi-pass membrane protein</topology>
    </subcellularLocation>
</comment>
<evidence type="ECO:0000256" key="13">
    <source>
        <dbReference type="SAM" id="MobiDB-lite"/>
    </source>
</evidence>
<keyword evidence="10 14" id="KW-0472">Membrane</keyword>
<reference evidence="17" key="1">
    <citation type="journal article" date="2019" name="Int. J. Syst. Evol. Microbiol.">
        <title>The Global Catalogue of Microorganisms (GCM) 10K type strain sequencing project: providing services to taxonomists for standard genome sequencing and annotation.</title>
        <authorList>
            <consortium name="The Broad Institute Genomics Platform"/>
            <consortium name="The Broad Institute Genome Sequencing Center for Infectious Disease"/>
            <person name="Wu L."/>
            <person name="Ma J."/>
        </authorList>
    </citation>
    <scope>NUCLEOTIDE SEQUENCE [LARGE SCALE GENOMIC DNA]</scope>
    <source>
        <strain evidence="17">CGMCC 4.7317</strain>
    </source>
</reference>
<dbReference type="SUPFAM" id="SSF81324">
    <property type="entry name" value="Voltage-gated potassium channels"/>
    <property type="match status" value="1"/>
</dbReference>
<keyword evidence="8 14" id="KW-1133">Transmembrane helix</keyword>
<feature type="domain" description="Ion transport" evidence="15">
    <location>
        <begin position="28"/>
        <end position="226"/>
    </location>
</feature>
<evidence type="ECO:0000256" key="3">
    <source>
        <dbReference type="ARBA" id="ARBA00022538"/>
    </source>
</evidence>
<feature type="transmembrane region" description="Helical" evidence="14">
    <location>
        <begin position="202"/>
        <end position="223"/>
    </location>
</feature>
<dbReference type="PANTHER" id="PTHR11537">
    <property type="entry name" value="VOLTAGE-GATED POTASSIUM CHANNEL"/>
    <property type="match status" value="1"/>
</dbReference>
<dbReference type="PRINTS" id="PR00169">
    <property type="entry name" value="KCHANNEL"/>
</dbReference>
<evidence type="ECO:0000256" key="12">
    <source>
        <dbReference type="SAM" id="Coils"/>
    </source>
</evidence>
<dbReference type="Proteomes" id="UP001596138">
    <property type="component" value="Unassembled WGS sequence"/>
</dbReference>
<dbReference type="Pfam" id="PF00520">
    <property type="entry name" value="Ion_trans"/>
    <property type="match status" value="1"/>
</dbReference>
<dbReference type="InterPro" id="IPR028325">
    <property type="entry name" value="VG_K_chnl"/>
</dbReference>
<evidence type="ECO:0000256" key="9">
    <source>
        <dbReference type="ARBA" id="ARBA00023065"/>
    </source>
</evidence>
<dbReference type="GO" id="GO:0034220">
    <property type="term" value="P:monoatomic ion transmembrane transport"/>
    <property type="evidence" value="ECO:0007669"/>
    <property type="project" value="UniProtKB-KW"/>
</dbReference>
<accession>A0ABW1SYX7</accession>
<keyword evidence="9" id="KW-0406">Ion transport</keyword>
<keyword evidence="4 14" id="KW-0812">Transmembrane</keyword>
<protein>
    <submittedName>
        <fullName evidence="16">Potassium channel family protein</fullName>
    </submittedName>
</protein>
<keyword evidence="5" id="KW-0631">Potassium channel</keyword>
<dbReference type="InterPro" id="IPR027359">
    <property type="entry name" value="Volt_channel_dom_sf"/>
</dbReference>
<keyword evidence="12" id="KW-0175">Coiled coil</keyword>
<feature type="coiled-coil region" evidence="12">
    <location>
        <begin position="250"/>
        <end position="277"/>
    </location>
</feature>
<evidence type="ECO:0000256" key="8">
    <source>
        <dbReference type="ARBA" id="ARBA00022989"/>
    </source>
</evidence>
<sequence length="281" mass="31211">MSTQPEGIATTEAQRGTEPVPMIDNTGYEIFVAALSILSIINLVLIFMVEDQALEYVLQSMNLLLSLVLFFDFLYRMRKAPVKGHYFWREFGWADLGASLPLPQLKVLRVFRLIKVWRLAKVYGTKRLLTALVKERAETALFLLLLIAVLVLEFGSLAMLRIEQPVEGANITSASDALWYVLVTISTVGYGDQFPVTNLGRVLGVGIIVLGVGIFGTLTGFLANAFIAPRKSADDVAAEESAAAAEEDRRAELHDKVDDLHRMLAEQQQTIARLETLLTQR</sequence>
<evidence type="ECO:0000259" key="15">
    <source>
        <dbReference type="Pfam" id="PF00520"/>
    </source>
</evidence>
<evidence type="ECO:0000256" key="2">
    <source>
        <dbReference type="ARBA" id="ARBA00022448"/>
    </source>
</evidence>